<name>A0ABQ2XJN5_9ACTN</name>
<organism evidence="2 3">
    <name type="scientific">Streptomyces lomondensis</name>
    <dbReference type="NCBI Taxonomy" id="68229"/>
    <lineage>
        <taxon>Bacteria</taxon>
        <taxon>Bacillati</taxon>
        <taxon>Actinomycetota</taxon>
        <taxon>Actinomycetes</taxon>
        <taxon>Kitasatosporales</taxon>
        <taxon>Streptomycetaceae</taxon>
        <taxon>Streptomyces</taxon>
    </lineage>
</organism>
<gene>
    <name evidence="2" type="ORF">GCM10010383_57490</name>
</gene>
<sequence length="81" mass="8859">MAQGYGAVGGNFRGRSGGRLCGAFQRNEYARYARDTAHKRGKVLCLTGTACLFRAGARRTSSRRAHQAASLRPKASTTRRR</sequence>
<protein>
    <submittedName>
        <fullName evidence="2">Uncharacterized protein</fullName>
    </submittedName>
</protein>
<feature type="region of interest" description="Disordered" evidence="1">
    <location>
        <begin position="56"/>
        <end position="81"/>
    </location>
</feature>
<proteinExistence type="predicted"/>
<comment type="caution">
    <text evidence="2">The sequence shown here is derived from an EMBL/GenBank/DDBJ whole genome shotgun (WGS) entry which is preliminary data.</text>
</comment>
<evidence type="ECO:0000313" key="3">
    <source>
        <dbReference type="Proteomes" id="UP000617743"/>
    </source>
</evidence>
<keyword evidence="3" id="KW-1185">Reference proteome</keyword>
<accession>A0ABQ2XJN5</accession>
<evidence type="ECO:0000256" key="1">
    <source>
        <dbReference type="SAM" id="MobiDB-lite"/>
    </source>
</evidence>
<feature type="compositionally biased region" description="Basic residues" evidence="1">
    <location>
        <begin position="56"/>
        <end position="66"/>
    </location>
</feature>
<reference evidence="3" key="1">
    <citation type="journal article" date="2019" name="Int. J. Syst. Evol. Microbiol.">
        <title>The Global Catalogue of Microorganisms (GCM) 10K type strain sequencing project: providing services to taxonomists for standard genome sequencing and annotation.</title>
        <authorList>
            <consortium name="The Broad Institute Genomics Platform"/>
            <consortium name="The Broad Institute Genome Sequencing Center for Infectious Disease"/>
            <person name="Wu L."/>
            <person name="Ma J."/>
        </authorList>
    </citation>
    <scope>NUCLEOTIDE SEQUENCE [LARGE SCALE GENOMIC DNA]</scope>
    <source>
        <strain evidence="3">JCM 4866</strain>
    </source>
</reference>
<dbReference type="Proteomes" id="UP000617743">
    <property type="component" value="Unassembled WGS sequence"/>
</dbReference>
<evidence type="ECO:0000313" key="2">
    <source>
        <dbReference type="EMBL" id="GGX19865.1"/>
    </source>
</evidence>
<dbReference type="EMBL" id="BMWC01000009">
    <property type="protein sequence ID" value="GGX19865.1"/>
    <property type="molecule type" value="Genomic_DNA"/>
</dbReference>